<proteinExistence type="predicted"/>
<evidence type="ECO:0000313" key="2">
    <source>
        <dbReference type="EMBL" id="WDE97575.1"/>
    </source>
</evidence>
<accession>A0ABY7VTR8</accession>
<evidence type="ECO:0000256" key="1">
    <source>
        <dbReference type="SAM" id="SignalP"/>
    </source>
</evidence>
<feature type="chain" id="PRO_5045465963" evidence="1">
    <location>
        <begin position="21"/>
        <end position="111"/>
    </location>
</feature>
<name>A0ABY7VTR8_9BACT</name>
<keyword evidence="3" id="KW-1185">Reference proteome</keyword>
<feature type="signal peptide" evidence="1">
    <location>
        <begin position="1"/>
        <end position="20"/>
    </location>
</feature>
<dbReference type="RefSeq" id="WP_274152051.1">
    <property type="nucleotide sequence ID" value="NZ_CP117812.1"/>
</dbReference>
<dbReference type="Proteomes" id="UP001214250">
    <property type="component" value="Chromosome 2"/>
</dbReference>
<reference evidence="2 3" key="1">
    <citation type="submission" date="2023-02" db="EMBL/GenBank/DDBJ databases">
        <title>Genome sequence of Lentisphaera profundi SAORIC-696.</title>
        <authorList>
            <person name="Kim e."/>
            <person name="Cho J.-C."/>
            <person name="Choi A."/>
            <person name="Kang I."/>
        </authorList>
    </citation>
    <scope>NUCLEOTIDE SEQUENCE [LARGE SCALE GENOMIC DNA]</scope>
    <source>
        <strain evidence="2 3">SAORIC-696</strain>
    </source>
</reference>
<dbReference type="EMBL" id="CP117812">
    <property type="protein sequence ID" value="WDE97575.1"/>
    <property type="molecule type" value="Genomic_DNA"/>
</dbReference>
<sequence>MKKLTFVLIILFISLISVQAKDTAINTKERVELTGSLNTEKNIIFLSTHKGEKYRIIDIEYLTKSKIAMGEGLTLTAILGISKNGIYIQTIFGHKKISDSNKDISSKKIFI</sequence>
<gene>
    <name evidence="2" type="ORF">PQO03_17245</name>
</gene>
<protein>
    <submittedName>
        <fullName evidence="2">Uncharacterized protein</fullName>
    </submittedName>
</protein>
<organism evidence="2 3">
    <name type="scientific">Lentisphaera profundi</name>
    <dbReference type="NCBI Taxonomy" id="1658616"/>
    <lineage>
        <taxon>Bacteria</taxon>
        <taxon>Pseudomonadati</taxon>
        <taxon>Lentisphaerota</taxon>
        <taxon>Lentisphaeria</taxon>
        <taxon>Lentisphaerales</taxon>
        <taxon>Lentisphaeraceae</taxon>
        <taxon>Lentisphaera</taxon>
    </lineage>
</organism>
<keyword evidence="1" id="KW-0732">Signal</keyword>
<evidence type="ECO:0000313" key="3">
    <source>
        <dbReference type="Proteomes" id="UP001214250"/>
    </source>
</evidence>